<dbReference type="Proteomes" id="UP000031036">
    <property type="component" value="Unassembled WGS sequence"/>
</dbReference>
<organism evidence="2 3">
    <name type="scientific">Toxocara canis</name>
    <name type="common">Canine roundworm</name>
    <dbReference type="NCBI Taxonomy" id="6265"/>
    <lineage>
        <taxon>Eukaryota</taxon>
        <taxon>Metazoa</taxon>
        <taxon>Ecdysozoa</taxon>
        <taxon>Nematoda</taxon>
        <taxon>Chromadorea</taxon>
        <taxon>Rhabditida</taxon>
        <taxon>Spirurina</taxon>
        <taxon>Ascaridomorpha</taxon>
        <taxon>Ascaridoidea</taxon>
        <taxon>Toxocaridae</taxon>
        <taxon>Toxocara</taxon>
    </lineage>
</organism>
<evidence type="ECO:0000256" key="1">
    <source>
        <dbReference type="SAM" id="MobiDB-lite"/>
    </source>
</evidence>
<keyword evidence="3" id="KW-1185">Reference proteome</keyword>
<gene>
    <name evidence="2" type="ORF">Tcan_08307</name>
</gene>
<accession>A0A0B2UWY2</accession>
<protein>
    <submittedName>
        <fullName evidence="2">Uncharacterized protein</fullName>
    </submittedName>
</protein>
<dbReference type="EMBL" id="JPKZ01002657">
    <property type="protein sequence ID" value="KHN75576.1"/>
    <property type="molecule type" value="Genomic_DNA"/>
</dbReference>
<comment type="caution">
    <text evidence="2">The sequence shown here is derived from an EMBL/GenBank/DDBJ whole genome shotgun (WGS) entry which is preliminary data.</text>
</comment>
<evidence type="ECO:0000313" key="2">
    <source>
        <dbReference type="EMBL" id="KHN75576.1"/>
    </source>
</evidence>
<sequence>MLPISSSSPLLGALMSRQELCNDHHSAGFLLSNKSDQEWSVACMWTGGETSASCALAPIGNKPINFLEGHKWRKILYAFRTSIGCSKEEIQAVSADMNKGSTEEEGMGEGRGWRRWTNGRA</sequence>
<name>A0A0B2UWY2_TOXCA</name>
<feature type="region of interest" description="Disordered" evidence="1">
    <location>
        <begin position="95"/>
        <end position="121"/>
    </location>
</feature>
<dbReference type="AlphaFoldDB" id="A0A0B2UWY2"/>
<reference evidence="2 3" key="1">
    <citation type="submission" date="2014-11" db="EMBL/GenBank/DDBJ databases">
        <title>Genetic blueprint of the zoonotic pathogen Toxocara canis.</title>
        <authorList>
            <person name="Zhu X.-Q."/>
            <person name="Korhonen P.K."/>
            <person name="Cai H."/>
            <person name="Young N.D."/>
            <person name="Nejsum P."/>
            <person name="von Samson-Himmelstjerna G."/>
            <person name="Boag P.R."/>
            <person name="Tan P."/>
            <person name="Li Q."/>
            <person name="Min J."/>
            <person name="Yang Y."/>
            <person name="Wang X."/>
            <person name="Fang X."/>
            <person name="Hall R.S."/>
            <person name="Hofmann A."/>
            <person name="Sternberg P.W."/>
            <person name="Jex A.R."/>
            <person name="Gasser R.B."/>
        </authorList>
    </citation>
    <scope>NUCLEOTIDE SEQUENCE [LARGE SCALE GENOMIC DNA]</scope>
    <source>
        <strain evidence="2">PN_DK_2014</strain>
    </source>
</reference>
<dbReference type="OrthoDB" id="5790750at2759"/>
<evidence type="ECO:0000313" key="3">
    <source>
        <dbReference type="Proteomes" id="UP000031036"/>
    </source>
</evidence>
<proteinExistence type="predicted"/>